<accession>A0ABC8V278</accession>
<dbReference type="AlphaFoldDB" id="A0ABC8V278"/>
<evidence type="ECO:0000313" key="2">
    <source>
        <dbReference type="Proteomes" id="UP001642360"/>
    </source>
</evidence>
<evidence type="ECO:0000313" key="1">
    <source>
        <dbReference type="EMBL" id="CAK9187455.1"/>
    </source>
</evidence>
<protein>
    <submittedName>
        <fullName evidence="1">Uncharacterized protein</fullName>
    </submittedName>
</protein>
<dbReference type="EMBL" id="CAUOFW020009980">
    <property type="protein sequence ID" value="CAK9187455.1"/>
    <property type="molecule type" value="Genomic_DNA"/>
</dbReference>
<dbReference type="Proteomes" id="UP001642360">
    <property type="component" value="Unassembled WGS sequence"/>
</dbReference>
<proteinExistence type="predicted"/>
<comment type="caution">
    <text evidence="1">The sequence shown here is derived from an EMBL/GenBank/DDBJ whole genome shotgun (WGS) entry which is preliminary data.</text>
</comment>
<keyword evidence="2" id="KW-1185">Reference proteome</keyword>
<reference evidence="1 2" key="1">
    <citation type="submission" date="2024-02" db="EMBL/GenBank/DDBJ databases">
        <authorList>
            <person name="Vignale AGUSTIN F."/>
            <person name="Sosa J E."/>
            <person name="Modenutti C."/>
        </authorList>
    </citation>
    <scope>NUCLEOTIDE SEQUENCE [LARGE SCALE GENOMIC DNA]</scope>
</reference>
<sequence length="130" mass="14790">MYPMFAKYYPKRKDILWIHQHSKSGLAVGRGRNLPRKSCRGRGRNKVFNGKRGEASVLEAESLIEVMVYETPMLNHLGDEKGERSNESYMDLCLSQWMSQVPNTFPSVEEISESKKQAVVASLEQPQAPC</sequence>
<organism evidence="1 2">
    <name type="scientific">Ilex paraguariensis</name>
    <name type="common">yerba mate</name>
    <dbReference type="NCBI Taxonomy" id="185542"/>
    <lineage>
        <taxon>Eukaryota</taxon>
        <taxon>Viridiplantae</taxon>
        <taxon>Streptophyta</taxon>
        <taxon>Embryophyta</taxon>
        <taxon>Tracheophyta</taxon>
        <taxon>Spermatophyta</taxon>
        <taxon>Magnoliopsida</taxon>
        <taxon>eudicotyledons</taxon>
        <taxon>Gunneridae</taxon>
        <taxon>Pentapetalae</taxon>
        <taxon>asterids</taxon>
        <taxon>campanulids</taxon>
        <taxon>Aquifoliales</taxon>
        <taxon>Aquifoliaceae</taxon>
        <taxon>Ilex</taxon>
    </lineage>
</organism>
<name>A0ABC8V278_9AQUA</name>
<gene>
    <name evidence="1" type="ORF">ILEXP_LOCUS58009</name>
</gene>